<keyword evidence="2" id="KW-1185">Reference proteome</keyword>
<dbReference type="Proteomes" id="UP000198597">
    <property type="component" value="Unassembled WGS sequence"/>
</dbReference>
<protein>
    <recommendedName>
        <fullName evidence="3">DUF3784 domain-containing protein</fullName>
    </recommendedName>
</protein>
<dbReference type="OrthoDB" id="1938859at2"/>
<accession>A0A1H0QS17</accession>
<gene>
    <name evidence="1" type="ORF">SAMN04488529_102497</name>
</gene>
<evidence type="ECO:0000313" key="1">
    <source>
        <dbReference type="EMBL" id="SDP20137.1"/>
    </source>
</evidence>
<proteinExistence type="predicted"/>
<sequence length="100" mass="11338">MNVTTIIIGIASMGFIIMGFIMLKSKKLKEILIISSMYKDTEKYICFNGKFNISVGIIGLVLMILDYLLDQKSNYIVIIFILFMLMATVAQRVAGKKYKV</sequence>
<evidence type="ECO:0008006" key="3">
    <source>
        <dbReference type="Google" id="ProtNLM"/>
    </source>
</evidence>
<organism evidence="1 2">
    <name type="scientific">Clostridium gasigenes</name>
    <dbReference type="NCBI Taxonomy" id="94869"/>
    <lineage>
        <taxon>Bacteria</taxon>
        <taxon>Bacillati</taxon>
        <taxon>Bacillota</taxon>
        <taxon>Clostridia</taxon>
        <taxon>Eubacteriales</taxon>
        <taxon>Clostridiaceae</taxon>
        <taxon>Clostridium</taxon>
    </lineage>
</organism>
<evidence type="ECO:0000313" key="2">
    <source>
        <dbReference type="Proteomes" id="UP000198597"/>
    </source>
</evidence>
<dbReference type="EMBL" id="FNJM01000002">
    <property type="protein sequence ID" value="SDP20137.1"/>
    <property type="molecule type" value="Genomic_DNA"/>
</dbReference>
<name>A0A1H0QS17_9CLOT</name>
<reference evidence="1 2" key="1">
    <citation type="submission" date="2016-10" db="EMBL/GenBank/DDBJ databases">
        <authorList>
            <person name="de Groot N.N."/>
        </authorList>
    </citation>
    <scope>NUCLEOTIDE SEQUENCE [LARGE SCALE GENOMIC DNA]</scope>
    <source>
        <strain evidence="1 2">DSM 12272</strain>
    </source>
</reference>
<dbReference type="RefSeq" id="WP_089967554.1">
    <property type="nucleotide sequence ID" value="NZ_FNJM01000002.1"/>
</dbReference>
<dbReference type="AlphaFoldDB" id="A0A1H0QS17"/>